<evidence type="ECO:0000259" key="10">
    <source>
        <dbReference type="Pfam" id="PF04290"/>
    </source>
</evidence>
<comment type="subcellular location">
    <subcellularLocation>
        <location evidence="1 9">Cell inner membrane</location>
        <topology evidence="1 9">Multi-pass membrane protein</topology>
    </subcellularLocation>
</comment>
<accession>A0A1H9U9S6</accession>
<dbReference type="RefSeq" id="WP_092692923.1">
    <property type="nucleotide sequence ID" value="NZ_CBDDGO010000004.1"/>
</dbReference>
<comment type="similarity">
    <text evidence="8 9">Belongs to the TRAP transporter small permease family.</text>
</comment>
<dbReference type="GO" id="GO:0015740">
    <property type="term" value="P:C4-dicarboxylate transport"/>
    <property type="evidence" value="ECO:0007669"/>
    <property type="project" value="TreeGrafter"/>
</dbReference>
<gene>
    <name evidence="11" type="ORF">SAMN04490244_105136</name>
</gene>
<evidence type="ECO:0000256" key="8">
    <source>
        <dbReference type="ARBA" id="ARBA00038436"/>
    </source>
</evidence>
<dbReference type="InterPro" id="IPR055348">
    <property type="entry name" value="DctQ"/>
</dbReference>
<keyword evidence="3" id="KW-1003">Cell membrane</keyword>
<evidence type="ECO:0000256" key="4">
    <source>
        <dbReference type="ARBA" id="ARBA00022519"/>
    </source>
</evidence>
<evidence type="ECO:0000256" key="2">
    <source>
        <dbReference type="ARBA" id="ARBA00022448"/>
    </source>
</evidence>
<keyword evidence="5 9" id="KW-0812">Transmembrane</keyword>
<protein>
    <recommendedName>
        <fullName evidence="9">TRAP transporter small permease protein</fullName>
    </recommendedName>
</protein>
<dbReference type="Proteomes" id="UP000198885">
    <property type="component" value="Unassembled WGS sequence"/>
</dbReference>
<comment type="function">
    <text evidence="9">Part of the tripartite ATP-independent periplasmic (TRAP) transport system.</text>
</comment>
<feature type="transmembrane region" description="Helical" evidence="9">
    <location>
        <begin position="12"/>
        <end position="36"/>
    </location>
</feature>
<keyword evidence="6 9" id="KW-1133">Transmembrane helix</keyword>
<keyword evidence="12" id="KW-1185">Reference proteome</keyword>
<keyword evidence="7 9" id="KW-0472">Membrane</keyword>
<evidence type="ECO:0000313" key="11">
    <source>
        <dbReference type="EMBL" id="SES06206.1"/>
    </source>
</evidence>
<reference evidence="11 12" key="1">
    <citation type="submission" date="2016-10" db="EMBL/GenBank/DDBJ databases">
        <authorList>
            <person name="de Groot N.N."/>
        </authorList>
    </citation>
    <scope>NUCLEOTIDE SEQUENCE [LARGE SCALE GENOMIC DNA]</scope>
    <source>
        <strain evidence="11 12">DSM 23042</strain>
    </source>
</reference>
<evidence type="ECO:0000256" key="7">
    <source>
        <dbReference type="ARBA" id="ARBA00023136"/>
    </source>
</evidence>
<feature type="transmembrane region" description="Helical" evidence="9">
    <location>
        <begin position="129"/>
        <end position="150"/>
    </location>
</feature>
<dbReference type="STRING" id="641238.SAMN04490244_105136"/>
<dbReference type="PANTHER" id="PTHR35011:SF2">
    <property type="entry name" value="2,3-DIKETO-L-GULONATE TRAP TRANSPORTER SMALL PERMEASE PROTEIN YIAM"/>
    <property type="match status" value="1"/>
</dbReference>
<evidence type="ECO:0000256" key="1">
    <source>
        <dbReference type="ARBA" id="ARBA00004429"/>
    </source>
</evidence>
<keyword evidence="2 9" id="KW-0813">Transport</keyword>
<dbReference type="EMBL" id="FOGU01000005">
    <property type="protein sequence ID" value="SES06206.1"/>
    <property type="molecule type" value="Genomic_DNA"/>
</dbReference>
<dbReference type="InterPro" id="IPR007387">
    <property type="entry name" value="TRAP_DctQ"/>
</dbReference>
<evidence type="ECO:0000256" key="3">
    <source>
        <dbReference type="ARBA" id="ARBA00022475"/>
    </source>
</evidence>
<dbReference type="PANTHER" id="PTHR35011">
    <property type="entry name" value="2,3-DIKETO-L-GULONATE TRAP TRANSPORTER SMALL PERMEASE PROTEIN YIAM"/>
    <property type="match status" value="1"/>
</dbReference>
<keyword evidence="4 9" id="KW-0997">Cell inner membrane</keyword>
<proteinExistence type="inferred from homology"/>
<comment type="subunit">
    <text evidence="9">The complex comprises the extracytoplasmic solute receptor protein and the two transmembrane proteins.</text>
</comment>
<dbReference type="Pfam" id="PF04290">
    <property type="entry name" value="DctQ"/>
    <property type="match status" value="1"/>
</dbReference>
<evidence type="ECO:0000256" key="6">
    <source>
        <dbReference type="ARBA" id="ARBA00022989"/>
    </source>
</evidence>
<sequence length="170" mass="18435">MKTLRMLETAVTLLFRAVVGIAFLVLIAAVLVQVVGRLSGASPVWTEELTRFALLYLAAVGAGLSLKSGELVNVDVVCEAFPERIAWTLRLVSALLVAGLGLYLLPMAWRFTTIGNFQTSPALGLKMSYVHFTVFLMLALLAFFAILRVVGMLTGTDNGRPAHLNIDPEE</sequence>
<feature type="transmembrane region" description="Helical" evidence="9">
    <location>
        <begin position="48"/>
        <end position="66"/>
    </location>
</feature>
<dbReference type="AlphaFoldDB" id="A0A1H9U9S6"/>
<evidence type="ECO:0000256" key="9">
    <source>
        <dbReference type="RuleBase" id="RU369079"/>
    </source>
</evidence>
<name>A0A1H9U9S6_9RHOB</name>
<evidence type="ECO:0000313" key="12">
    <source>
        <dbReference type="Proteomes" id="UP000198885"/>
    </source>
</evidence>
<dbReference type="GO" id="GO:0005886">
    <property type="term" value="C:plasma membrane"/>
    <property type="evidence" value="ECO:0007669"/>
    <property type="project" value="UniProtKB-SubCell"/>
</dbReference>
<feature type="transmembrane region" description="Helical" evidence="9">
    <location>
        <begin position="87"/>
        <end position="109"/>
    </location>
</feature>
<evidence type="ECO:0000256" key="5">
    <source>
        <dbReference type="ARBA" id="ARBA00022692"/>
    </source>
</evidence>
<dbReference type="GO" id="GO:0022857">
    <property type="term" value="F:transmembrane transporter activity"/>
    <property type="evidence" value="ECO:0007669"/>
    <property type="project" value="UniProtKB-UniRule"/>
</dbReference>
<feature type="domain" description="Tripartite ATP-independent periplasmic transporters DctQ component" evidence="10">
    <location>
        <begin position="26"/>
        <end position="153"/>
    </location>
</feature>
<organism evidence="11 12">
    <name type="scientific">Tranquillimonas rosea</name>
    <dbReference type="NCBI Taxonomy" id="641238"/>
    <lineage>
        <taxon>Bacteria</taxon>
        <taxon>Pseudomonadati</taxon>
        <taxon>Pseudomonadota</taxon>
        <taxon>Alphaproteobacteria</taxon>
        <taxon>Rhodobacterales</taxon>
        <taxon>Roseobacteraceae</taxon>
        <taxon>Tranquillimonas</taxon>
    </lineage>
</organism>